<dbReference type="InterPro" id="IPR021215">
    <property type="entry name" value="DUF2752"/>
</dbReference>
<gene>
    <name evidence="2" type="ORF">NV381_23885</name>
</gene>
<dbReference type="Proteomes" id="UP001300012">
    <property type="component" value="Unassembled WGS sequence"/>
</dbReference>
<feature type="transmembrane region" description="Helical" evidence="1">
    <location>
        <begin position="106"/>
        <end position="131"/>
    </location>
</feature>
<comment type="caution">
    <text evidence="2">The sequence shown here is derived from an EMBL/GenBank/DDBJ whole genome shotgun (WGS) entry which is preliminary data.</text>
</comment>
<sequence length="136" mass="15403">MSINWHKFGLNPKRNPKLVWGSSLGIGGLLYLKIWIPVTGIEIPCVFHELTGFYCPGCGMTRAVLSLLKLDFYQAFRYNPLLFLILPMYITYTIANKKQMPRISNVIMSVMLIVTLASGLLRNIPAFVWLAPTAIR</sequence>
<keyword evidence="1" id="KW-0472">Membrane</keyword>
<feature type="transmembrane region" description="Helical" evidence="1">
    <location>
        <begin position="18"/>
        <end position="36"/>
    </location>
</feature>
<accession>A0ABT1YM32</accession>
<evidence type="ECO:0000313" key="3">
    <source>
        <dbReference type="Proteomes" id="UP001300012"/>
    </source>
</evidence>
<dbReference type="Pfam" id="PF10825">
    <property type="entry name" value="DUF2752"/>
    <property type="match status" value="1"/>
</dbReference>
<keyword evidence="3" id="KW-1185">Reference proteome</keyword>
<evidence type="ECO:0000256" key="1">
    <source>
        <dbReference type="SAM" id="Phobius"/>
    </source>
</evidence>
<protein>
    <submittedName>
        <fullName evidence="2">DUF2752 domain-containing protein</fullName>
    </submittedName>
</protein>
<organism evidence="2 3">
    <name type="scientific">Paenibacillus radicis</name>
    <name type="common">ex Xue et al. 2023</name>
    <dbReference type="NCBI Taxonomy" id="2972489"/>
    <lineage>
        <taxon>Bacteria</taxon>
        <taxon>Bacillati</taxon>
        <taxon>Bacillota</taxon>
        <taxon>Bacilli</taxon>
        <taxon>Bacillales</taxon>
        <taxon>Paenibacillaceae</taxon>
        <taxon>Paenibacillus</taxon>
    </lineage>
</organism>
<reference evidence="2 3" key="1">
    <citation type="submission" date="2022-08" db="EMBL/GenBank/DDBJ databases">
        <title>Paenibacillus endoradicis sp. nov., Paenibacillus radicibacter sp. nov and Paenibacillus pararadicis sp. nov., three cold-adapted plant growth-promoting bacteria isolated from root of Larix gmelinii in Great Khingan.</title>
        <authorList>
            <person name="Xue H."/>
        </authorList>
    </citation>
    <scope>NUCLEOTIDE SEQUENCE [LARGE SCALE GENOMIC DNA]</scope>
    <source>
        <strain evidence="2 3">N5-1-1-5</strain>
    </source>
</reference>
<evidence type="ECO:0000313" key="2">
    <source>
        <dbReference type="EMBL" id="MCR8634236.1"/>
    </source>
</evidence>
<keyword evidence="1" id="KW-0812">Transmembrane</keyword>
<dbReference type="EMBL" id="JANQBD010000018">
    <property type="protein sequence ID" value="MCR8634236.1"/>
    <property type="molecule type" value="Genomic_DNA"/>
</dbReference>
<proteinExistence type="predicted"/>
<name>A0ABT1YM32_9BACL</name>
<keyword evidence="1" id="KW-1133">Transmembrane helix</keyword>
<feature type="transmembrane region" description="Helical" evidence="1">
    <location>
        <begin position="75"/>
        <end position="94"/>
    </location>
</feature>